<protein>
    <submittedName>
        <fullName evidence="1">Uncharacterized protein</fullName>
    </submittedName>
</protein>
<name>A0A2G0Q4L6_XENHO</name>
<comment type="caution">
    <text evidence="1">The sequence shown here is derived from an EMBL/GenBank/DDBJ whole genome shotgun (WGS) entry which is preliminary data.</text>
</comment>
<dbReference type="Proteomes" id="UP000225433">
    <property type="component" value="Unassembled WGS sequence"/>
</dbReference>
<proteinExistence type="predicted"/>
<accession>A0A2G0Q4L6</accession>
<dbReference type="EMBL" id="NJAI01000005">
    <property type="protein sequence ID" value="PHM54142.1"/>
    <property type="molecule type" value="Genomic_DNA"/>
</dbReference>
<sequence>MVSHFKQQESVASKKWKRHQVELTHIHLNDIPASLN</sequence>
<evidence type="ECO:0000313" key="2">
    <source>
        <dbReference type="Proteomes" id="UP000225433"/>
    </source>
</evidence>
<evidence type="ECO:0000313" key="1">
    <source>
        <dbReference type="EMBL" id="PHM54142.1"/>
    </source>
</evidence>
<dbReference type="AlphaFoldDB" id="A0A2G0Q4L6"/>
<reference evidence="1 2" key="1">
    <citation type="journal article" date="2017" name="Nat. Microbiol.">
        <title>Natural product diversity associated with the nematode symbionts Photorhabdus and Xenorhabdus.</title>
        <authorList>
            <person name="Tobias N.J."/>
            <person name="Wolff H."/>
            <person name="Djahanschiri B."/>
            <person name="Grundmann F."/>
            <person name="Kronenwerth M."/>
            <person name="Shi Y.M."/>
            <person name="Simonyi S."/>
            <person name="Grun P."/>
            <person name="Shapiro-Ilan D."/>
            <person name="Pidot S.J."/>
            <person name="Stinear T.P."/>
            <person name="Ebersberger I."/>
            <person name="Bode H.B."/>
        </authorList>
    </citation>
    <scope>NUCLEOTIDE SEQUENCE [LARGE SCALE GENOMIC DNA]</scope>
    <source>
        <strain evidence="1 2">DSM 17903</strain>
    </source>
</reference>
<organism evidence="1 2">
    <name type="scientific">Xenorhabdus hominickii</name>
    <dbReference type="NCBI Taxonomy" id="351679"/>
    <lineage>
        <taxon>Bacteria</taxon>
        <taxon>Pseudomonadati</taxon>
        <taxon>Pseudomonadota</taxon>
        <taxon>Gammaproteobacteria</taxon>
        <taxon>Enterobacterales</taxon>
        <taxon>Morganellaceae</taxon>
        <taxon>Xenorhabdus</taxon>
    </lineage>
</organism>
<gene>
    <name evidence="1" type="ORF">Xhom_03216</name>
</gene>